<gene>
    <name evidence="1" type="ORF">AERO8C_150186</name>
</gene>
<reference evidence="1 2" key="1">
    <citation type="submission" date="2019-10" db="EMBL/GenBank/DDBJ databases">
        <authorList>
            <person name="Karimi E."/>
        </authorList>
    </citation>
    <scope>NUCLEOTIDE SEQUENCE [LARGE SCALE GENOMIC DNA]</scope>
    <source>
        <strain evidence="1">Aeromonas sp. 8C</strain>
    </source>
</reference>
<name>A0A653KVE3_AERVE</name>
<proteinExistence type="predicted"/>
<evidence type="ECO:0000313" key="2">
    <source>
        <dbReference type="Proteomes" id="UP000439123"/>
    </source>
</evidence>
<dbReference type="Proteomes" id="UP000439123">
    <property type="component" value="Unassembled WGS sequence"/>
</dbReference>
<evidence type="ECO:0000313" key="1">
    <source>
        <dbReference type="EMBL" id="VXA83433.1"/>
    </source>
</evidence>
<accession>A0A653KVE3</accession>
<dbReference type="AlphaFoldDB" id="A0A653KVE3"/>
<sequence length="58" mass="6474">MSCEIAAQSNKNDCALLDKNVLTVQSDAEKPYFFSTKTVDRRQNAQRHGNAMALWSAV</sequence>
<organism evidence="1 2">
    <name type="scientific">Aeromonas veronii</name>
    <dbReference type="NCBI Taxonomy" id="654"/>
    <lineage>
        <taxon>Bacteria</taxon>
        <taxon>Pseudomonadati</taxon>
        <taxon>Pseudomonadota</taxon>
        <taxon>Gammaproteobacteria</taxon>
        <taxon>Aeromonadales</taxon>
        <taxon>Aeromonadaceae</taxon>
        <taxon>Aeromonas</taxon>
    </lineage>
</organism>
<dbReference type="EMBL" id="CABWLC010000007">
    <property type="protein sequence ID" value="VXA83433.1"/>
    <property type="molecule type" value="Genomic_DNA"/>
</dbReference>
<protein>
    <submittedName>
        <fullName evidence="1">Uncharacterized protein</fullName>
    </submittedName>
</protein>
<dbReference type="RefSeq" id="WP_159158775.1">
    <property type="nucleotide sequence ID" value="NZ_CAWOOF010000040.1"/>
</dbReference>